<dbReference type="RefSeq" id="WP_149839627.1">
    <property type="nucleotide sequence ID" value="NZ_VUOC01000004.1"/>
</dbReference>
<dbReference type="Proteomes" id="UP000324611">
    <property type="component" value="Unassembled WGS sequence"/>
</dbReference>
<sequence length="176" mass="19626">MYVPKALILCLLLAACQPKPSPQQPSDGLDTVLTDTVLTDTPARAAIMPPEDPSGLQLLAQDTLFEDGSKPANWDDAGFTDPAGFKRFVARFKEWVRADQVDSIAASIRYPLGKYKTAAQFKQHYAQVFDRELKEIVASQRLDRIFRNYQGAMLGNGAIWFTQTDQSGYRIIAINK</sequence>
<gene>
    <name evidence="1" type="ORF">F0L74_19660</name>
</gene>
<protein>
    <submittedName>
        <fullName evidence="1">Uncharacterized protein</fullName>
    </submittedName>
</protein>
<evidence type="ECO:0000313" key="1">
    <source>
        <dbReference type="EMBL" id="KAA2238447.1"/>
    </source>
</evidence>
<name>A0A5B2VJR5_9BACT</name>
<organism evidence="1 2">
    <name type="scientific">Chitinophaga agrisoli</name>
    <dbReference type="NCBI Taxonomy" id="2607653"/>
    <lineage>
        <taxon>Bacteria</taxon>
        <taxon>Pseudomonadati</taxon>
        <taxon>Bacteroidota</taxon>
        <taxon>Chitinophagia</taxon>
        <taxon>Chitinophagales</taxon>
        <taxon>Chitinophagaceae</taxon>
        <taxon>Chitinophaga</taxon>
    </lineage>
</organism>
<dbReference type="EMBL" id="VUOC01000004">
    <property type="protein sequence ID" value="KAA2238447.1"/>
    <property type="molecule type" value="Genomic_DNA"/>
</dbReference>
<proteinExistence type="predicted"/>
<reference evidence="1 2" key="1">
    <citation type="submission" date="2019-09" db="EMBL/GenBank/DDBJ databases">
        <title>Chitinophaga ginsengihumi sp. nov., isolated from soil of ginseng rhizosphere.</title>
        <authorList>
            <person name="Lee J."/>
        </authorList>
    </citation>
    <scope>NUCLEOTIDE SEQUENCE [LARGE SCALE GENOMIC DNA]</scope>
    <source>
        <strain evidence="1 2">BN140078</strain>
    </source>
</reference>
<accession>A0A5B2VJR5</accession>
<dbReference type="AlphaFoldDB" id="A0A5B2VJR5"/>
<comment type="caution">
    <text evidence="1">The sequence shown here is derived from an EMBL/GenBank/DDBJ whole genome shotgun (WGS) entry which is preliminary data.</text>
</comment>
<reference evidence="1 2" key="2">
    <citation type="submission" date="2019-09" db="EMBL/GenBank/DDBJ databases">
        <authorList>
            <person name="Jin C."/>
        </authorList>
    </citation>
    <scope>NUCLEOTIDE SEQUENCE [LARGE SCALE GENOMIC DNA]</scope>
    <source>
        <strain evidence="1 2">BN140078</strain>
    </source>
</reference>
<evidence type="ECO:0000313" key="2">
    <source>
        <dbReference type="Proteomes" id="UP000324611"/>
    </source>
</evidence>
<keyword evidence="2" id="KW-1185">Reference proteome</keyword>
<dbReference type="PROSITE" id="PS51257">
    <property type="entry name" value="PROKAR_LIPOPROTEIN"/>
    <property type="match status" value="1"/>
</dbReference>